<name>T2GCD4_MEGG1</name>
<feature type="binding site" evidence="4">
    <location>
        <position position="7"/>
    </location>
    <ligand>
        <name>3-amino-2-oxopropyl phosphate</name>
        <dbReference type="ChEBI" id="CHEBI:57279"/>
    </ligand>
</feature>
<sequence length="240" mass="25864">MPTLAVNIDHVATLRQQRRGTTPDPVLAARIAQEAGAAGIIAHLREDRRHIQDADVRAIARQARCFNFEMAATEEMRAIALEVQPHLVCLVPEKREELTTEGGLAVAGRVPLLQDYCAPFFAAGIGVSLFIEASAGQVQAARDVGAQYIELHTGHYADAADTATREAELRKILDAIALGRSLGLTVNLGHGLDLDNMTPFAQVPGVNEYSIGFSIIGRAVFIGLDAAVREMLELLKTFAD</sequence>
<comment type="pathway">
    <text evidence="4">Cofactor biosynthesis; pyridoxine 5'-phosphate biosynthesis; pyridoxine 5'-phosphate from D-erythrose 4-phosphate: step 5/5.</text>
</comment>
<dbReference type="NCBIfam" id="NF003627">
    <property type="entry name" value="PRK05265.1-5"/>
    <property type="match status" value="1"/>
</dbReference>
<dbReference type="HOGENOM" id="CLU_074563_0_0_7"/>
<dbReference type="eggNOG" id="COG0854">
    <property type="taxonomic scope" value="Bacteria"/>
</dbReference>
<keyword evidence="7" id="KW-1185">Reference proteome</keyword>
<evidence type="ECO:0000256" key="2">
    <source>
        <dbReference type="ARBA" id="ARBA00022679"/>
    </source>
</evidence>
<dbReference type="NCBIfam" id="NF003625">
    <property type="entry name" value="PRK05265.1-3"/>
    <property type="match status" value="1"/>
</dbReference>
<dbReference type="UniPathway" id="UPA00244">
    <property type="reaction ID" value="UER00313"/>
</dbReference>
<protein>
    <recommendedName>
        <fullName evidence="4 5">Pyridoxine 5'-phosphate synthase</fullName>
        <shortName evidence="4">PNP synthase</shortName>
        <ecNumber evidence="4 5">2.6.99.2</ecNumber>
    </recommendedName>
</protein>
<feature type="site" description="Transition state stabilizer" evidence="4">
    <location>
        <position position="150"/>
    </location>
</feature>
<evidence type="ECO:0000256" key="4">
    <source>
        <dbReference type="HAMAP-Rule" id="MF_00279"/>
    </source>
</evidence>
<keyword evidence="1 4" id="KW-0963">Cytoplasm</keyword>
<dbReference type="OrthoDB" id="9806590at2"/>
<feature type="active site" description="Proton acceptor" evidence="4">
    <location>
        <position position="69"/>
    </location>
</feature>
<keyword evidence="3 4" id="KW-0664">Pyridoxine biosynthesis</keyword>
<organism evidence="6 7">
    <name type="scientific">Megalodesulfovibrio gigas (strain ATCC 19364 / DSM 1382 / NCIMB 9332 / VKM B-1759)</name>
    <name type="common">Desulfovibrio gigas</name>
    <dbReference type="NCBI Taxonomy" id="1121448"/>
    <lineage>
        <taxon>Bacteria</taxon>
        <taxon>Pseudomonadati</taxon>
        <taxon>Thermodesulfobacteriota</taxon>
        <taxon>Desulfovibrionia</taxon>
        <taxon>Desulfovibrionales</taxon>
        <taxon>Desulfovibrionaceae</taxon>
        <taxon>Megalodesulfovibrio</taxon>
    </lineage>
</organism>
<feature type="binding site" evidence="4">
    <location>
        <begin position="212"/>
        <end position="213"/>
    </location>
    <ligand>
        <name>3-amino-2-oxopropyl phosphate</name>
        <dbReference type="ChEBI" id="CHEBI:57279"/>
    </ligand>
</feature>
<feature type="active site" description="Proton acceptor" evidence="4">
    <location>
        <position position="43"/>
    </location>
</feature>
<dbReference type="EMBL" id="CP006585">
    <property type="protein sequence ID" value="AGW14235.1"/>
    <property type="molecule type" value="Genomic_DNA"/>
</dbReference>
<dbReference type="Pfam" id="PF03740">
    <property type="entry name" value="PdxJ"/>
    <property type="match status" value="1"/>
</dbReference>
<dbReference type="SUPFAM" id="SSF63892">
    <property type="entry name" value="Pyridoxine 5'-phosphate synthase"/>
    <property type="match status" value="1"/>
</dbReference>
<dbReference type="STRING" id="1121448.DGI_2496"/>
<comment type="function">
    <text evidence="4">Catalyzes the complicated ring closure reaction between the two acyclic compounds 1-deoxy-D-xylulose-5-phosphate (DXP) and 3-amino-2-oxopropyl phosphate (1-amino-acetone-3-phosphate or AAP) to form pyridoxine 5'-phosphate (PNP) and inorganic phosphate.</text>
</comment>
<dbReference type="NCBIfam" id="TIGR00559">
    <property type="entry name" value="pdxJ"/>
    <property type="match status" value="1"/>
</dbReference>
<dbReference type="HAMAP" id="MF_00279">
    <property type="entry name" value="PdxJ"/>
    <property type="match status" value="1"/>
</dbReference>
<reference evidence="6 7" key="1">
    <citation type="journal article" date="2013" name="J. Bacteriol.">
        <title>Roles of HynAB and Ech, the only two hydrogenases found in the model sulfate reducer Desulfovibrio gigas.</title>
        <authorList>
            <person name="Morais-Silva F.O."/>
            <person name="Santos C.I."/>
            <person name="Rodrigues R."/>
            <person name="Pereira I.A."/>
            <person name="Rodrigues-Pousada C."/>
        </authorList>
    </citation>
    <scope>NUCLEOTIDE SEQUENCE [LARGE SCALE GENOMIC DNA]</scope>
    <source>
        <strain evidence="7">ATCC 19364 / DSM 1382 / NCIMB 9332 / VKM B-1759</strain>
    </source>
</reference>
<dbReference type="GO" id="GO:0008615">
    <property type="term" value="P:pyridoxine biosynthetic process"/>
    <property type="evidence" value="ECO:0007669"/>
    <property type="project" value="UniProtKB-UniRule"/>
</dbReference>
<feature type="binding site" evidence="4">
    <location>
        <position position="50"/>
    </location>
    <ligand>
        <name>1-deoxy-D-xylulose 5-phosphate</name>
        <dbReference type="ChEBI" id="CHEBI:57792"/>
    </ligand>
</feature>
<accession>T2GCD4</accession>
<evidence type="ECO:0000313" key="6">
    <source>
        <dbReference type="EMBL" id="AGW14235.1"/>
    </source>
</evidence>
<keyword evidence="2 4" id="KW-0808">Transferase</keyword>
<dbReference type="GO" id="GO:0005829">
    <property type="term" value="C:cytosol"/>
    <property type="evidence" value="ECO:0007669"/>
    <property type="project" value="TreeGrafter"/>
</dbReference>
<dbReference type="InterPro" id="IPR004569">
    <property type="entry name" value="PyrdxlP_synth_PdxJ"/>
</dbReference>
<comment type="similarity">
    <text evidence="4">Belongs to the PNP synthase family.</text>
</comment>
<evidence type="ECO:0000313" key="7">
    <source>
        <dbReference type="Proteomes" id="UP000016587"/>
    </source>
</evidence>
<feature type="binding site" evidence="4">
    <location>
        <position position="191"/>
    </location>
    <ligand>
        <name>3-amino-2-oxopropyl phosphate</name>
        <dbReference type="ChEBI" id="CHEBI:57279"/>
    </ligand>
</feature>
<evidence type="ECO:0000256" key="1">
    <source>
        <dbReference type="ARBA" id="ARBA00022490"/>
    </source>
</evidence>
<proteinExistence type="inferred from homology"/>
<dbReference type="GO" id="GO:0033856">
    <property type="term" value="F:pyridoxine 5'-phosphate synthase activity"/>
    <property type="evidence" value="ECO:0007669"/>
    <property type="project" value="UniProtKB-UniRule"/>
</dbReference>
<evidence type="ECO:0000256" key="5">
    <source>
        <dbReference type="NCBIfam" id="TIGR00559"/>
    </source>
</evidence>
<dbReference type="InterPro" id="IPR036130">
    <property type="entry name" value="Pyridoxine-5'_phos_synth"/>
</dbReference>
<feature type="binding site" evidence="4">
    <location>
        <position position="18"/>
    </location>
    <ligand>
        <name>3-amino-2-oxopropyl phosphate</name>
        <dbReference type="ChEBI" id="CHEBI:57279"/>
    </ligand>
</feature>
<dbReference type="EC" id="2.6.99.2" evidence="4 5"/>
<comment type="catalytic activity">
    <reaction evidence="4">
        <text>3-amino-2-oxopropyl phosphate + 1-deoxy-D-xylulose 5-phosphate = pyridoxine 5'-phosphate + phosphate + 2 H2O + H(+)</text>
        <dbReference type="Rhea" id="RHEA:15265"/>
        <dbReference type="ChEBI" id="CHEBI:15377"/>
        <dbReference type="ChEBI" id="CHEBI:15378"/>
        <dbReference type="ChEBI" id="CHEBI:43474"/>
        <dbReference type="ChEBI" id="CHEBI:57279"/>
        <dbReference type="ChEBI" id="CHEBI:57792"/>
        <dbReference type="ChEBI" id="CHEBI:58589"/>
        <dbReference type="EC" id="2.6.99.2"/>
    </reaction>
</comment>
<feature type="binding site" evidence="4">
    <location>
        <begin position="9"/>
        <end position="10"/>
    </location>
    <ligand>
        <name>1-deoxy-D-xylulose 5-phosphate</name>
        <dbReference type="ChEBI" id="CHEBI:57792"/>
    </ligand>
</feature>
<dbReference type="KEGG" id="dgg:DGI_2496"/>
<feature type="active site" description="Proton donor" evidence="4">
    <location>
        <position position="190"/>
    </location>
</feature>
<dbReference type="AlphaFoldDB" id="T2GCD4"/>
<dbReference type="PANTHER" id="PTHR30456">
    <property type="entry name" value="PYRIDOXINE 5'-PHOSPHATE SYNTHASE"/>
    <property type="match status" value="1"/>
</dbReference>
<gene>
    <name evidence="4" type="primary">pdxJ</name>
    <name evidence="6" type="ORF">DGI_2496</name>
</gene>
<dbReference type="Proteomes" id="UP000016587">
    <property type="component" value="Chromosome"/>
</dbReference>
<dbReference type="InterPro" id="IPR013785">
    <property type="entry name" value="Aldolase_TIM"/>
</dbReference>
<reference evidence="7" key="2">
    <citation type="submission" date="2013-07" db="EMBL/GenBank/DDBJ databases">
        <authorList>
            <person name="Morais-Silva F.O."/>
            <person name="Rezende A.M."/>
            <person name="Pimentel C."/>
            <person name="Resende D.M."/>
            <person name="Santos C.I."/>
            <person name="Clemente C."/>
            <person name="de Oliveira L.M."/>
            <person name="da Silva S.M."/>
            <person name="Costa D.A."/>
            <person name="Varela-Raposo A."/>
            <person name="Horacio E.C.A."/>
            <person name="Matos M."/>
            <person name="Flores O."/>
            <person name="Ruiz J.C."/>
            <person name="Rodrigues-Pousada C."/>
        </authorList>
    </citation>
    <scope>NUCLEOTIDE SEQUENCE [LARGE SCALE GENOMIC DNA]</scope>
    <source>
        <strain evidence="7">ATCC 19364 / DSM 1382 / NCIMB 9332 / VKM B-1759</strain>
    </source>
</reference>
<dbReference type="CDD" id="cd00003">
    <property type="entry name" value="PNPsynthase"/>
    <property type="match status" value="1"/>
</dbReference>
<dbReference type="PATRIC" id="fig|1121448.10.peg.2449"/>
<dbReference type="PANTHER" id="PTHR30456:SF0">
    <property type="entry name" value="PYRIDOXINE 5'-PHOSPHATE SYNTHASE"/>
    <property type="match status" value="1"/>
</dbReference>
<comment type="subcellular location">
    <subcellularLocation>
        <location evidence="4">Cytoplasm</location>
    </subcellularLocation>
</comment>
<comment type="subunit">
    <text evidence="4">Homooctamer; tetramer of dimers.</text>
</comment>
<evidence type="ECO:0000256" key="3">
    <source>
        <dbReference type="ARBA" id="ARBA00023096"/>
    </source>
</evidence>
<dbReference type="RefSeq" id="WP_021761235.1">
    <property type="nucleotide sequence ID" value="NC_022444.1"/>
</dbReference>
<feature type="binding site" evidence="4">
    <location>
        <position position="45"/>
    </location>
    <ligand>
        <name>1-deoxy-D-xylulose 5-phosphate</name>
        <dbReference type="ChEBI" id="CHEBI:57792"/>
    </ligand>
</feature>
<dbReference type="Gene3D" id="3.20.20.70">
    <property type="entry name" value="Aldolase class I"/>
    <property type="match status" value="1"/>
</dbReference>
<feature type="binding site" evidence="4">
    <location>
        <position position="99"/>
    </location>
    <ligand>
        <name>1-deoxy-D-xylulose 5-phosphate</name>
        <dbReference type="ChEBI" id="CHEBI:57792"/>
    </ligand>
</feature>